<keyword evidence="5 7" id="KW-0687">Ribonucleoprotein</keyword>
<dbReference type="Gene3D" id="2.30.30.30">
    <property type="match status" value="1"/>
</dbReference>
<keyword evidence="4 7" id="KW-0689">Ribosomal protein</keyword>
<dbReference type="Gene3D" id="2.40.50.740">
    <property type="match status" value="1"/>
</dbReference>
<dbReference type="InterPro" id="IPR038237">
    <property type="entry name" value="Ribosomal_eS4_central_sf"/>
</dbReference>
<feature type="domain" description="Small ribosomal subunit protein eS4 central region" evidence="8">
    <location>
        <begin position="92"/>
        <end position="163"/>
    </location>
</feature>
<dbReference type="InterPro" id="IPR013845">
    <property type="entry name" value="Ribosomal_eS4_central_region"/>
</dbReference>
<dbReference type="GO" id="GO:0005840">
    <property type="term" value="C:ribosome"/>
    <property type="evidence" value="ECO:0007669"/>
    <property type="project" value="UniProtKB-KW"/>
</dbReference>
<feature type="domain" description="Small ribosomal subunit protein eS4 N-terminal" evidence="9">
    <location>
        <begin position="6"/>
        <end position="34"/>
    </location>
</feature>
<dbReference type="InterPro" id="IPR000876">
    <property type="entry name" value="Ribosomal_eS4"/>
</dbReference>
<evidence type="ECO:0000256" key="1">
    <source>
        <dbReference type="ARBA" id="ARBA00007500"/>
    </source>
</evidence>
<evidence type="ECO:0000259" key="9">
    <source>
        <dbReference type="Pfam" id="PF08071"/>
    </source>
</evidence>
<evidence type="ECO:0000259" key="8">
    <source>
        <dbReference type="Pfam" id="PF00900"/>
    </source>
</evidence>
<dbReference type="PIRSF" id="PIRSF002116">
    <property type="entry name" value="Ribosomal_S4"/>
    <property type="match status" value="1"/>
</dbReference>
<dbReference type="Gene3D" id="3.10.290.10">
    <property type="entry name" value="RNA-binding S4 domain"/>
    <property type="match status" value="1"/>
</dbReference>
<dbReference type="Proteomes" id="UP001220010">
    <property type="component" value="Unassembled WGS sequence"/>
</dbReference>
<dbReference type="EMBL" id="JARFPK010000021">
    <property type="protein sequence ID" value="MDF0590897.1"/>
    <property type="molecule type" value="Genomic_DNA"/>
</dbReference>
<dbReference type="PROSITE" id="PS50889">
    <property type="entry name" value="S4"/>
    <property type="match status" value="1"/>
</dbReference>
<keyword evidence="11" id="KW-1185">Reference proteome</keyword>
<dbReference type="InterPro" id="IPR041982">
    <property type="entry name" value="Ribosomal_eS4_KOW"/>
</dbReference>
<dbReference type="Pfam" id="PF08071">
    <property type="entry name" value="RS4NT"/>
    <property type="match status" value="1"/>
</dbReference>
<protein>
    <recommendedName>
        <fullName evidence="6 7">Small ribosomal subunit protein eS4</fullName>
    </recommendedName>
</protein>
<dbReference type="RefSeq" id="WP_316966642.1">
    <property type="nucleotide sequence ID" value="NZ_JARFPK010000021.1"/>
</dbReference>
<evidence type="ECO:0000256" key="7">
    <source>
        <dbReference type="HAMAP-Rule" id="MF_00485"/>
    </source>
</evidence>
<dbReference type="CDD" id="cd06087">
    <property type="entry name" value="KOW_RPS4"/>
    <property type="match status" value="1"/>
</dbReference>
<reference evidence="10 11" key="1">
    <citation type="submission" date="2023-03" db="EMBL/GenBank/DDBJ databases">
        <title>WGS of Methanotrichaceae archaeon Mx.</title>
        <authorList>
            <person name="Sorokin D.Y."/>
            <person name="Merkel A.Y."/>
        </authorList>
    </citation>
    <scope>NUCLEOTIDE SEQUENCE [LARGE SCALE GENOMIC DNA]</scope>
    <source>
        <strain evidence="10 11">Mx</strain>
    </source>
</reference>
<dbReference type="SUPFAM" id="SSF55174">
    <property type="entry name" value="Alpha-L RNA-binding motif"/>
    <property type="match status" value="1"/>
</dbReference>
<dbReference type="Pfam" id="PF00900">
    <property type="entry name" value="Ribosomal_S4e"/>
    <property type="match status" value="1"/>
</dbReference>
<keyword evidence="2" id="KW-0699">rRNA-binding</keyword>
<evidence type="ECO:0000256" key="2">
    <source>
        <dbReference type="ARBA" id="ARBA00022730"/>
    </source>
</evidence>
<evidence type="ECO:0000256" key="6">
    <source>
        <dbReference type="ARBA" id="ARBA00035272"/>
    </source>
</evidence>
<dbReference type="InterPro" id="IPR014722">
    <property type="entry name" value="Rib_uL2_dom2"/>
</dbReference>
<evidence type="ECO:0000256" key="5">
    <source>
        <dbReference type="ARBA" id="ARBA00023274"/>
    </source>
</evidence>
<name>A0ABT5X885_9EURY</name>
<dbReference type="InterPro" id="IPR036986">
    <property type="entry name" value="S4_RNA-bd_sf"/>
</dbReference>
<keyword evidence="3 7" id="KW-0694">RNA-binding</keyword>
<proteinExistence type="inferred from homology"/>
<dbReference type="PANTHER" id="PTHR11581">
    <property type="entry name" value="30S/40S RIBOSOMAL PROTEIN S4"/>
    <property type="match status" value="1"/>
</dbReference>
<dbReference type="InterPro" id="IPR013843">
    <property type="entry name" value="Ribosomal_eS4_N"/>
</dbReference>
<evidence type="ECO:0000256" key="4">
    <source>
        <dbReference type="ARBA" id="ARBA00022980"/>
    </source>
</evidence>
<accession>A0ABT5X885</accession>
<comment type="caution">
    <text evidence="10">The sequence shown here is derived from an EMBL/GenBank/DDBJ whole genome shotgun (WGS) entry which is preliminary data.</text>
</comment>
<comment type="similarity">
    <text evidence="1 7">Belongs to the eukaryotic ribosomal protein eS4 family.</text>
</comment>
<evidence type="ECO:0000313" key="11">
    <source>
        <dbReference type="Proteomes" id="UP001220010"/>
    </source>
</evidence>
<gene>
    <name evidence="7" type="primary">rps4e</name>
    <name evidence="10" type="ORF">P0O15_06920</name>
</gene>
<dbReference type="PANTHER" id="PTHR11581:SF0">
    <property type="entry name" value="SMALL RIBOSOMAL SUBUNIT PROTEIN ES4"/>
    <property type="match status" value="1"/>
</dbReference>
<dbReference type="NCBIfam" id="NF003312">
    <property type="entry name" value="PRK04313.1"/>
    <property type="match status" value="1"/>
</dbReference>
<sequence length="234" mass="25634">MSGYQKRVASPRSWPVARKTHTWVAKSKPGPHSASGSIPLVVVVRDLLGLVDNSREAKRVLHEGGVLVDGRARKEIKFPVGIFDVIAVPALDKKYRLLTDAKGRFKLHELEKGEARKLCRIEDKTVLKGGKIQLNLNDGTNILAEGDYRTGSSLILSIPDREIADVIEFKEGNLAMVIGGTHSGEIGTIKVIEVVKSSRPNRVIISGKKEFETTVDHVFMIGRDKPAIKLGATI</sequence>
<dbReference type="HAMAP" id="MF_00485">
    <property type="entry name" value="Ribosomal_eS4"/>
    <property type="match status" value="1"/>
</dbReference>
<evidence type="ECO:0000313" key="10">
    <source>
        <dbReference type="EMBL" id="MDF0590897.1"/>
    </source>
</evidence>
<organism evidence="10 11">
    <name type="scientific">Candidatus Methanocrinis natronophilus</name>
    <dbReference type="NCBI Taxonomy" id="3033396"/>
    <lineage>
        <taxon>Archaea</taxon>
        <taxon>Methanobacteriati</taxon>
        <taxon>Methanobacteriota</taxon>
        <taxon>Stenosarchaea group</taxon>
        <taxon>Methanomicrobia</taxon>
        <taxon>Methanotrichales</taxon>
        <taxon>Methanotrichaceae</taxon>
        <taxon>Methanocrinis</taxon>
    </lineage>
</organism>
<evidence type="ECO:0000256" key="3">
    <source>
        <dbReference type="ARBA" id="ARBA00022884"/>
    </source>
</evidence>